<accession>A0A4Q7VMW3</accession>
<organism evidence="2 3">
    <name type="scientific">Ancylomarina subtilis</name>
    <dbReference type="NCBI Taxonomy" id="1639035"/>
    <lineage>
        <taxon>Bacteria</taxon>
        <taxon>Pseudomonadati</taxon>
        <taxon>Bacteroidota</taxon>
        <taxon>Bacteroidia</taxon>
        <taxon>Marinilabiliales</taxon>
        <taxon>Marinifilaceae</taxon>
        <taxon>Ancylomarina</taxon>
    </lineage>
</organism>
<reference evidence="2 3" key="1">
    <citation type="submission" date="2019-02" db="EMBL/GenBank/DDBJ databases">
        <title>Genomic Encyclopedia of Type Strains, Phase IV (KMG-IV): sequencing the most valuable type-strain genomes for metagenomic binning, comparative biology and taxonomic classification.</title>
        <authorList>
            <person name="Goeker M."/>
        </authorList>
    </citation>
    <scope>NUCLEOTIDE SEQUENCE [LARGE SCALE GENOMIC DNA]</scope>
    <source>
        <strain evidence="2 3">DSM 28825</strain>
    </source>
</reference>
<evidence type="ECO:0000313" key="2">
    <source>
        <dbReference type="EMBL" id="RZT97458.1"/>
    </source>
</evidence>
<feature type="transmembrane region" description="Helical" evidence="1">
    <location>
        <begin position="68"/>
        <end position="89"/>
    </location>
</feature>
<keyword evidence="1" id="KW-0812">Transmembrane</keyword>
<evidence type="ECO:0000313" key="3">
    <source>
        <dbReference type="Proteomes" id="UP000293562"/>
    </source>
</evidence>
<keyword evidence="1" id="KW-1133">Transmembrane helix</keyword>
<dbReference type="EMBL" id="SHKN01000001">
    <property type="protein sequence ID" value="RZT97458.1"/>
    <property type="molecule type" value="Genomic_DNA"/>
</dbReference>
<comment type="caution">
    <text evidence="2">The sequence shown here is derived from an EMBL/GenBank/DDBJ whole genome shotgun (WGS) entry which is preliminary data.</text>
</comment>
<dbReference type="AlphaFoldDB" id="A0A4Q7VMW3"/>
<evidence type="ECO:0000256" key="1">
    <source>
        <dbReference type="SAM" id="Phobius"/>
    </source>
</evidence>
<feature type="transmembrane region" description="Helical" evidence="1">
    <location>
        <begin position="95"/>
        <end position="117"/>
    </location>
</feature>
<feature type="transmembrane region" description="Helical" evidence="1">
    <location>
        <begin position="30"/>
        <end position="48"/>
    </location>
</feature>
<keyword evidence="1" id="KW-0472">Membrane</keyword>
<evidence type="ECO:0008006" key="4">
    <source>
        <dbReference type="Google" id="ProtNLM"/>
    </source>
</evidence>
<dbReference type="Proteomes" id="UP000293562">
    <property type="component" value="Unassembled WGS sequence"/>
</dbReference>
<feature type="transmembrane region" description="Helical" evidence="1">
    <location>
        <begin position="7"/>
        <end position="24"/>
    </location>
</feature>
<keyword evidence="3" id="KW-1185">Reference proteome</keyword>
<protein>
    <recommendedName>
        <fullName evidence="4">ATP synthase protein I</fullName>
    </recommendedName>
</protein>
<gene>
    <name evidence="2" type="ORF">EV201_2128</name>
</gene>
<proteinExistence type="predicted"/>
<name>A0A4Q7VMW3_9BACT</name>
<sequence length="123" mass="14394">MKKHISQLGLLSIILLILTLGLFYKVLNPWFNPIFPFIIFYFFIFNLVQHSALLKTKEKSPMAFNTSFMAWFAVKLFLNLTIIIVFVLLNRSEALSFILYFATCYIFYTVFEVTSLVKSLKSK</sequence>